<dbReference type="GO" id="GO:0005509">
    <property type="term" value="F:calcium ion binding"/>
    <property type="evidence" value="ECO:0007669"/>
    <property type="project" value="InterPro"/>
</dbReference>
<dbReference type="PRINTS" id="PR00390">
    <property type="entry name" value="PHPHLIPASEC"/>
</dbReference>
<dbReference type="PROSITE" id="PS50004">
    <property type="entry name" value="C2"/>
    <property type="match status" value="1"/>
</dbReference>
<dbReference type="Pfam" id="PF08703">
    <property type="entry name" value="PLC-beta_C"/>
    <property type="match status" value="1"/>
</dbReference>
<keyword evidence="13" id="KW-0175">Coiled coil</keyword>
<dbReference type="CDD" id="cd08624">
    <property type="entry name" value="PI-PLCc_beta2"/>
    <property type="match status" value="1"/>
</dbReference>
<dbReference type="InterPro" id="IPR035892">
    <property type="entry name" value="C2_domain_sf"/>
</dbReference>
<dbReference type="InterPro" id="IPR001192">
    <property type="entry name" value="PI-PLC_fam"/>
</dbReference>
<keyword evidence="4 11" id="KW-0106">Calcium</keyword>
<dbReference type="SMART" id="SM00148">
    <property type="entry name" value="PLCXc"/>
    <property type="match status" value="1"/>
</dbReference>
<evidence type="ECO:0000256" key="8">
    <source>
        <dbReference type="ARBA" id="ARBA00023674"/>
    </source>
</evidence>
<keyword evidence="7" id="KW-0807">Transducer</keyword>
<evidence type="ECO:0000259" key="16">
    <source>
        <dbReference type="PROSITE" id="PS50008"/>
    </source>
</evidence>
<feature type="region of interest" description="Disordered" evidence="14">
    <location>
        <begin position="440"/>
        <end position="459"/>
    </location>
</feature>
<dbReference type="InterPro" id="IPR000008">
    <property type="entry name" value="C2_dom"/>
</dbReference>
<dbReference type="SUPFAM" id="SSF49562">
    <property type="entry name" value="C2 domain (Calcium/lipid-binding domain, CaLB)"/>
    <property type="match status" value="1"/>
</dbReference>
<dbReference type="Proteomes" id="UP000528690">
    <property type="component" value="Unassembled WGS sequence"/>
</dbReference>
<evidence type="ECO:0000256" key="11">
    <source>
        <dbReference type="PIRSR" id="PIRSR000956-2"/>
    </source>
</evidence>
<dbReference type="GO" id="GO:0004435">
    <property type="term" value="F:phosphatidylinositol-4,5-bisphosphate phospholipase C activity"/>
    <property type="evidence" value="ECO:0007669"/>
    <property type="project" value="UniProtKB-EC"/>
</dbReference>
<protein>
    <recommendedName>
        <fullName evidence="1 12">Phosphoinositide phospholipase C</fullName>
        <ecNumber evidence="1 12">3.1.4.11</ecNumber>
    </recommendedName>
</protein>
<feature type="active site" evidence="10">
    <location>
        <position position="301"/>
    </location>
</feature>
<dbReference type="PANTHER" id="PTHR10336">
    <property type="entry name" value="PHOSPHOINOSITIDE-SPECIFIC PHOSPHOLIPASE C FAMILY PROTEIN"/>
    <property type="match status" value="1"/>
</dbReference>
<dbReference type="GO" id="GO:0005737">
    <property type="term" value="C:cytoplasm"/>
    <property type="evidence" value="ECO:0007669"/>
    <property type="project" value="TreeGrafter"/>
</dbReference>
<evidence type="ECO:0000256" key="1">
    <source>
        <dbReference type="ARBA" id="ARBA00012368"/>
    </source>
</evidence>
<dbReference type="GO" id="GO:0048015">
    <property type="term" value="P:phosphatidylinositol-mediated signaling"/>
    <property type="evidence" value="ECO:0007669"/>
    <property type="project" value="TreeGrafter"/>
</dbReference>
<feature type="region of interest" description="Disordered" evidence="14">
    <location>
        <begin position="1135"/>
        <end position="1168"/>
    </location>
</feature>
<feature type="domain" description="C2" evidence="15">
    <location>
        <begin position="634"/>
        <end position="769"/>
    </location>
</feature>
<sequence>MSMLTPVLQPLEVKEYLSKGERFIKWDDEMEILDITSIRDTRVGRFAKIPKCQKLREVFNLDYPSSTFLLKTLTIVSGPDMVDLTFHNFVSYKENVGKSWAEDIMAIVRNPLTYNASRYTFLEKILVKLKMQLNAEGKIPVRNIFQMFPADRKRVEAALSACHLPKGKNDAINPEDFPETVYKTFLMNLCPRPEIDEIFTSHHLKAKPYMTKEHLAKFINKKQRDSRLNDILFPPAKPEQVQSLIEKYEPSGINIQRGQLSPEGMVWFLCGPENNVIALDKLVLYQDMTQPLSHYFINSSHNTYLTAGQFSGISSPEMYRQTLLAGCRCVELDCWKGRPPDEEPIITHGFTMTTEILFKDAIEAIAESAFKTSLYPVILSFENHVDSPKQQAKMAEYCRTIFGDMLLTEPLEKYPLKPGVPLPSPKDLLGKILIKNKKNQSISGKRQNSLKKGRNVEPEIIEQPTPVDAEDTVWAGDVAEEEPEEEDEHLGNLDEEEIKKMQSDEGTAGLEVTAYEEMSSLVNYIQPIKFDSFEVSAQKNRSYVISSFTELKAYDLLTKFPVQFVEYNKRQMSRIYPKGTRMDSSNYMPQMFWNVGCQMVALNFQTMDVPMQQNMALFEFNGQCGYLLKHEFMRRPDKQFDPFSVDRIDVVVASTLSVTASTNHGAILSGQFLSDRSVKTYVEVELFGLPRDTKRKYRTKLTSTANSINPVWKEEAFVFEKIMMPELASLKIVAWEEGGKFIGHRIIPVIAVHSGYHHICLRSESNMPLTMPSLFVYLEIKDYVPDAWADLTIALSNPIKFFSLQDKRSVKLKDGSEERLGTQRNFSSAETNGVPDSAGKFSTPFSNGPAGKAVDVGLGNAGREKTASLFCILEPQTASLTELQQMKLFLKLLKKQEKELRELERKGSKRREELLQKYSVLFSEPVCYGGKKRMIHTRKTQKKRRSTTGDVGTCANPVEVAESIDSRVLELRERLEMDLIQLGEEHHDGIRRKKEQHATEQVTKIIELARERQTAELKALKESSESNIKDIKKKLEAKRVDRIQTMMRNTNDKAAQERLKKEINNSHIQEVVQTIKLVIQKTARYQQKLEEKQADNLRTIKEKESQLQQEALAEYEEKLKSLNTEVQEMVKNYAKAGFPGEPGTQKEALQSVPEGEQDSAEQREEKIPVAEVSRLAIAMAEPPGAETDVEIEESTF</sequence>
<dbReference type="InterPro" id="IPR011992">
    <property type="entry name" value="EF-hand-dom_pair"/>
</dbReference>
<dbReference type="EMBL" id="VZTV01036605">
    <property type="protein sequence ID" value="NXT89334.1"/>
    <property type="molecule type" value="Genomic_DNA"/>
</dbReference>
<dbReference type="PIRSF" id="PIRSF000956">
    <property type="entry name" value="PLC-beta"/>
    <property type="match status" value="1"/>
</dbReference>
<dbReference type="InterPro" id="IPR042531">
    <property type="entry name" value="PLC-beta_C_sf"/>
</dbReference>
<dbReference type="FunFam" id="2.60.40.150:FF:000105">
    <property type="entry name" value="1-phosphatidylinositol 4,5-bisphosphate phosphodiesterase"/>
    <property type="match status" value="1"/>
</dbReference>
<evidence type="ECO:0000313" key="18">
    <source>
        <dbReference type="Proteomes" id="UP000528690"/>
    </source>
</evidence>
<feature type="binding site" evidence="11">
    <location>
        <position position="302"/>
    </location>
    <ligand>
        <name>Ca(2+)</name>
        <dbReference type="ChEBI" id="CHEBI:29108"/>
    </ligand>
</feature>
<name>A0A7L3G7Z3_9AVES</name>
<dbReference type="OrthoDB" id="269822at2759"/>
<dbReference type="Pfam" id="PF22631">
    <property type="entry name" value="PLCB1-4-like_EFh"/>
    <property type="match status" value="1"/>
</dbReference>
<dbReference type="Gene3D" id="2.30.29.240">
    <property type="match status" value="1"/>
</dbReference>
<accession>A0A7L3G7Z3</accession>
<evidence type="ECO:0000256" key="5">
    <source>
        <dbReference type="ARBA" id="ARBA00022963"/>
    </source>
</evidence>
<gene>
    <name evidence="17" type="primary">Plcb2</name>
    <name evidence="17" type="ORF">ANHRUF_R08842</name>
</gene>
<dbReference type="InterPro" id="IPR001711">
    <property type="entry name" value="PLipase_C_Pinositol-sp_Y"/>
</dbReference>
<feature type="domain" description="PI-PLC Y-box" evidence="16">
    <location>
        <begin position="518"/>
        <end position="634"/>
    </location>
</feature>
<dbReference type="FunFam" id="1.10.238.10:FF:000024">
    <property type="entry name" value="1-phosphatidylinositol 4,5-bisphosphate phosphodiesterase"/>
    <property type="match status" value="1"/>
</dbReference>
<dbReference type="InterPro" id="IPR028403">
    <property type="entry name" value="PLC-beta2_cat"/>
</dbReference>
<comment type="catalytic activity">
    <reaction evidence="9">
        <text>a 1,2-diacyl-sn-glycero-3-phospho-(1D-myo-inositol) + H2O = 1D-myo-inositol 1-phosphate + a 1,2-diacyl-sn-glycerol + H(+)</text>
        <dbReference type="Rhea" id="RHEA:43484"/>
        <dbReference type="ChEBI" id="CHEBI:15377"/>
        <dbReference type="ChEBI" id="CHEBI:15378"/>
        <dbReference type="ChEBI" id="CHEBI:17815"/>
        <dbReference type="ChEBI" id="CHEBI:57880"/>
        <dbReference type="ChEBI" id="CHEBI:58433"/>
    </reaction>
    <physiologicalReaction direction="left-to-right" evidence="9">
        <dbReference type="Rhea" id="RHEA:43485"/>
    </physiologicalReaction>
</comment>
<dbReference type="PROSITE" id="PS50007">
    <property type="entry name" value="PIPLC_X_DOMAIN"/>
    <property type="match status" value="1"/>
</dbReference>
<dbReference type="GO" id="GO:0007186">
    <property type="term" value="P:G protein-coupled receptor signaling pathway"/>
    <property type="evidence" value="ECO:0007669"/>
    <property type="project" value="TreeGrafter"/>
</dbReference>
<comment type="cofactor">
    <cofactor evidence="11">
        <name>Ca(2+)</name>
        <dbReference type="ChEBI" id="CHEBI:29108"/>
    </cofactor>
    <text evidence="11">Binds 1 Ca(2+) ion per subunit.</text>
</comment>
<dbReference type="GO" id="GO:0051209">
    <property type="term" value="P:release of sequestered calcium ion into cytosol"/>
    <property type="evidence" value="ECO:0007669"/>
    <property type="project" value="TreeGrafter"/>
</dbReference>
<keyword evidence="11" id="KW-0479">Metal-binding</keyword>
<keyword evidence="5 12" id="KW-0442">Lipid degradation</keyword>
<feature type="non-terminal residue" evidence="17">
    <location>
        <position position="1"/>
    </location>
</feature>
<feature type="binding site" evidence="11">
    <location>
        <position position="333"/>
    </location>
    <ligand>
        <name>Ca(2+)</name>
        <dbReference type="ChEBI" id="CHEBI:29108"/>
    </ligand>
</feature>
<dbReference type="SMART" id="SM00149">
    <property type="entry name" value="PLCYc"/>
    <property type="match status" value="1"/>
</dbReference>
<evidence type="ECO:0000256" key="14">
    <source>
        <dbReference type="SAM" id="MobiDB-lite"/>
    </source>
</evidence>
<dbReference type="GO" id="GO:0016042">
    <property type="term" value="P:lipid catabolic process"/>
    <property type="evidence" value="ECO:0007669"/>
    <property type="project" value="UniProtKB-KW"/>
</dbReference>
<dbReference type="GO" id="GO:0046488">
    <property type="term" value="P:phosphatidylinositol metabolic process"/>
    <property type="evidence" value="ECO:0007669"/>
    <property type="project" value="TreeGrafter"/>
</dbReference>
<evidence type="ECO:0000256" key="7">
    <source>
        <dbReference type="ARBA" id="ARBA00023224"/>
    </source>
</evidence>
<feature type="binding site" evidence="11">
    <location>
        <position position="331"/>
    </location>
    <ligand>
        <name>Ca(2+)</name>
        <dbReference type="ChEBI" id="CHEBI:29108"/>
    </ligand>
</feature>
<dbReference type="SUPFAM" id="SSF51695">
    <property type="entry name" value="PLC-like phosphodiesterases"/>
    <property type="match status" value="1"/>
</dbReference>
<dbReference type="InterPro" id="IPR017946">
    <property type="entry name" value="PLC-like_Pdiesterase_TIM-brl"/>
</dbReference>
<feature type="non-terminal residue" evidence="17">
    <location>
        <position position="1196"/>
    </location>
</feature>
<feature type="binding site" evidence="11">
    <location>
        <position position="382"/>
    </location>
    <ligand>
        <name>Ca(2+)</name>
        <dbReference type="ChEBI" id="CHEBI:29108"/>
    </ligand>
</feature>
<dbReference type="CDD" id="cd13361">
    <property type="entry name" value="PH_PLC_beta"/>
    <property type="match status" value="1"/>
</dbReference>
<dbReference type="CDD" id="cd00275">
    <property type="entry name" value="C2_PLC_like"/>
    <property type="match status" value="1"/>
</dbReference>
<dbReference type="AlphaFoldDB" id="A0A7L3G7Z3"/>
<evidence type="ECO:0000256" key="2">
    <source>
        <dbReference type="ARBA" id="ARBA00022553"/>
    </source>
</evidence>
<feature type="region of interest" description="Disordered" evidence="14">
    <location>
        <begin position="815"/>
        <end position="838"/>
    </location>
</feature>
<proteinExistence type="predicted"/>
<evidence type="ECO:0000259" key="15">
    <source>
        <dbReference type="PROSITE" id="PS50004"/>
    </source>
</evidence>
<organism evidence="17 18">
    <name type="scientific">Anhinga rufa</name>
    <name type="common">African darter</name>
    <dbReference type="NCBI Taxonomy" id="317792"/>
    <lineage>
        <taxon>Eukaryota</taxon>
        <taxon>Metazoa</taxon>
        <taxon>Chordata</taxon>
        <taxon>Craniata</taxon>
        <taxon>Vertebrata</taxon>
        <taxon>Euteleostomi</taxon>
        <taxon>Archelosauria</taxon>
        <taxon>Archosauria</taxon>
        <taxon>Dinosauria</taxon>
        <taxon>Saurischia</taxon>
        <taxon>Theropoda</taxon>
        <taxon>Coelurosauria</taxon>
        <taxon>Aves</taxon>
        <taxon>Neognathae</taxon>
        <taxon>Neoaves</taxon>
        <taxon>Aequornithes</taxon>
        <taxon>Suliformes</taxon>
        <taxon>Anhingidae</taxon>
        <taxon>Anhinga</taxon>
    </lineage>
</organism>
<feature type="coiled-coil region" evidence="13">
    <location>
        <begin position="886"/>
        <end position="913"/>
    </location>
</feature>
<dbReference type="SUPFAM" id="SSF50729">
    <property type="entry name" value="PH domain-like"/>
    <property type="match status" value="1"/>
</dbReference>
<keyword evidence="2" id="KW-0597">Phosphoprotein</keyword>
<feature type="active site" evidence="10">
    <location>
        <position position="348"/>
    </location>
</feature>
<reference evidence="17 18" key="1">
    <citation type="submission" date="2019-09" db="EMBL/GenBank/DDBJ databases">
        <title>Bird 10,000 Genomes (B10K) Project - Family phase.</title>
        <authorList>
            <person name="Zhang G."/>
        </authorList>
    </citation>
    <scope>NUCLEOTIDE SEQUENCE [LARGE SCALE GENOMIC DNA]</scope>
    <source>
        <strain evidence="17">B10K-DU-029-28</strain>
    </source>
</reference>
<dbReference type="SMART" id="SM00239">
    <property type="entry name" value="C2"/>
    <property type="match status" value="1"/>
</dbReference>
<evidence type="ECO:0000256" key="12">
    <source>
        <dbReference type="RuleBase" id="RU361133"/>
    </source>
</evidence>
<dbReference type="InterPro" id="IPR016280">
    <property type="entry name" value="PLC-beta"/>
</dbReference>
<dbReference type="Gene3D" id="2.60.40.150">
    <property type="entry name" value="C2 domain"/>
    <property type="match status" value="1"/>
</dbReference>
<dbReference type="CDD" id="cd16209">
    <property type="entry name" value="EFh_PI-PLCbeta2"/>
    <property type="match status" value="1"/>
</dbReference>
<feature type="compositionally biased region" description="Polar residues" evidence="14">
    <location>
        <begin position="822"/>
        <end position="831"/>
    </location>
</feature>
<evidence type="ECO:0000256" key="10">
    <source>
        <dbReference type="PIRSR" id="PIRSR000956-1"/>
    </source>
</evidence>
<dbReference type="SUPFAM" id="SSF47473">
    <property type="entry name" value="EF-hand"/>
    <property type="match status" value="1"/>
</dbReference>
<evidence type="ECO:0000256" key="9">
    <source>
        <dbReference type="ARBA" id="ARBA00023726"/>
    </source>
</evidence>
<feature type="coiled-coil region" evidence="13">
    <location>
        <begin position="1014"/>
        <end position="1041"/>
    </location>
</feature>
<evidence type="ECO:0000256" key="6">
    <source>
        <dbReference type="ARBA" id="ARBA00023098"/>
    </source>
</evidence>
<comment type="catalytic activity">
    <reaction evidence="8">
        <text>a 1,2-diacyl-sn-glycero-3-phospho-(1D-myo-inositol-4,5-bisphosphate) + H2O = 1D-myo-inositol 1,4,5-trisphosphate + a 1,2-diacyl-sn-glycerol + H(+)</text>
        <dbReference type="Rhea" id="RHEA:33179"/>
        <dbReference type="ChEBI" id="CHEBI:15377"/>
        <dbReference type="ChEBI" id="CHEBI:15378"/>
        <dbReference type="ChEBI" id="CHEBI:17815"/>
        <dbReference type="ChEBI" id="CHEBI:58456"/>
        <dbReference type="ChEBI" id="CHEBI:203600"/>
        <dbReference type="EC" id="3.1.4.11"/>
    </reaction>
    <physiologicalReaction direction="left-to-right" evidence="8">
        <dbReference type="Rhea" id="RHEA:33180"/>
    </physiologicalReaction>
</comment>
<dbReference type="InterPro" id="IPR053945">
    <property type="entry name" value="PLCB1-4-like_EFh"/>
</dbReference>
<keyword evidence="18" id="KW-1185">Reference proteome</keyword>
<dbReference type="InterPro" id="IPR000909">
    <property type="entry name" value="PLipase_C_PInositol-sp_X_dom"/>
</dbReference>
<dbReference type="Pfam" id="PF00387">
    <property type="entry name" value="PI-PLC-Y"/>
    <property type="match status" value="1"/>
</dbReference>
<dbReference type="PROSITE" id="PS50008">
    <property type="entry name" value="PIPLC_Y_DOMAIN"/>
    <property type="match status" value="1"/>
</dbReference>
<feature type="coiled-coil region" evidence="13">
    <location>
        <begin position="1090"/>
        <end position="1132"/>
    </location>
</feature>
<keyword evidence="6 12" id="KW-0443">Lipid metabolism</keyword>
<dbReference type="Pfam" id="PF00168">
    <property type="entry name" value="C2"/>
    <property type="match status" value="1"/>
</dbReference>
<evidence type="ECO:0000256" key="13">
    <source>
        <dbReference type="SAM" id="Coils"/>
    </source>
</evidence>
<dbReference type="Gene3D" id="1.20.1230.10">
    <property type="entry name" value="Phospholipase C beta, distal C-terminal domain"/>
    <property type="match status" value="1"/>
</dbReference>
<keyword evidence="3 12" id="KW-0378">Hydrolase</keyword>
<dbReference type="InterPro" id="IPR046969">
    <property type="entry name" value="PLCbeta2_EF"/>
</dbReference>
<dbReference type="Gene3D" id="3.20.20.190">
    <property type="entry name" value="Phosphatidylinositol (PI) phosphodiesterase"/>
    <property type="match status" value="1"/>
</dbReference>
<dbReference type="SUPFAM" id="SSF69989">
    <property type="entry name" value="C-terminal domain of PLC-beta"/>
    <property type="match status" value="1"/>
</dbReference>
<dbReference type="Pfam" id="PF00388">
    <property type="entry name" value="PI-PLC-X"/>
    <property type="match status" value="1"/>
</dbReference>
<evidence type="ECO:0000256" key="3">
    <source>
        <dbReference type="ARBA" id="ARBA00022801"/>
    </source>
</evidence>
<dbReference type="PANTHER" id="PTHR10336:SF10">
    <property type="entry name" value="1-PHOSPHATIDYLINOSITOL 4,5-BISPHOSPHATE PHOSPHODIESTERASE BETA-2"/>
    <property type="match status" value="1"/>
</dbReference>
<dbReference type="Gene3D" id="1.10.238.10">
    <property type="entry name" value="EF-hand"/>
    <property type="match status" value="1"/>
</dbReference>
<dbReference type="Pfam" id="PF17787">
    <property type="entry name" value="PH_14"/>
    <property type="match status" value="1"/>
</dbReference>
<dbReference type="InterPro" id="IPR014815">
    <property type="entry name" value="PLC-beta_C"/>
</dbReference>
<dbReference type="EC" id="3.1.4.11" evidence="1 12"/>
<evidence type="ECO:0000313" key="17">
    <source>
        <dbReference type="EMBL" id="NXT89334.1"/>
    </source>
</evidence>
<comment type="caution">
    <text evidence="17">The sequence shown here is derived from an EMBL/GenBank/DDBJ whole genome shotgun (WGS) entry which is preliminary data.</text>
</comment>
<dbReference type="InterPro" id="IPR037862">
    <property type="entry name" value="PLC-beta_PH"/>
</dbReference>
<evidence type="ECO:0000256" key="4">
    <source>
        <dbReference type="ARBA" id="ARBA00022837"/>
    </source>
</evidence>